<gene>
    <name evidence="2" type="ORF">PIIN_04885</name>
</gene>
<feature type="compositionally biased region" description="Polar residues" evidence="1">
    <location>
        <begin position="297"/>
        <end position="308"/>
    </location>
</feature>
<dbReference type="STRING" id="1109443.G4THZ6"/>
<evidence type="ECO:0000256" key="1">
    <source>
        <dbReference type="SAM" id="MobiDB-lite"/>
    </source>
</evidence>
<feature type="compositionally biased region" description="Low complexity" evidence="1">
    <location>
        <begin position="43"/>
        <end position="54"/>
    </location>
</feature>
<name>G4THZ6_SERID</name>
<evidence type="ECO:0000313" key="2">
    <source>
        <dbReference type="EMBL" id="CCA70949.1"/>
    </source>
</evidence>
<dbReference type="HOGENOM" id="CLU_644222_0_0_1"/>
<feature type="compositionally biased region" description="Low complexity" evidence="1">
    <location>
        <begin position="16"/>
        <end position="32"/>
    </location>
</feature>
<protein>
    <submittedName>
        <fullName evidence="2">Uncharacterized protein</fullName>
    </submittedName>
</protein>
<organism evidence="2 3">
    <name type="scientific">Serendipita indica (strain DSM 11827)</name>
    <name type="common">Root endophyte fungus</name>
    <name type="synonym">Piriformospora indica</name>
    <dbReference type="NCBI Taxonomy" id="1109443"/>
    <lineage>
        <taxon>Eukaryota</taxon>
        <taxon>Fungi</taxon>
        <taxon>Dikarya</taxon>
        <taxon>Basidiomycota</taxon>
        <taxon>Agaricomycotina</taxon>
        <taxon>Agaricomycetes</taxon>
        <taxon>Sebacinales</taxon>
        <taxon>Serendipitaceae</taxon>
        <taxon>Serendipita</taxon>
    </lineage>
</organism>
<dbReference type="Proteomes" id="UP000007148">
    <property type="component" value="Unassembled WGS sequence"/>
</dbReference>
<dbReference type="InParanoid" id="G4THZ6"/>
<comment type="caution">
    <text evidence="2">The sequence shown here is derived from an EMBL/GenBank/DDBJ whole genome shotgun (WGS) entry which is preliminary data.</text>
</comment>
<feature type="region of interest" description="Disordered" evidence="1">
    <location>
        <begin position="1"/>
        <end position="66"/>
    </location>
</feature>
<dbReference type="OrthoDB" id="4748970at2759"/>
<feature type="compositionally biased region" description="Polar residues" evidence="1">
    <location>
        <begin position="1"/>
        <end position="10"/>
    </location>
</feature>
<sequence length="426" mass="44312">MDSSPASSTAFERALAASDQQSGASTASQSTSRRNSDMQHIDAAAGNAGASSGGLDVPYQPQSASWDTVDFSSARNASPGYAYTPSYRDSFTPFGSDSGISWNGRAEPGNQIYDEPLDGTHNDTEYNPADFDGSGSHSNMASPYFLDQQQDPRSAGISAEFGGFNGEQAIAQSNDPLSQHIGAFGSDNNKGFNGGMTPHARMNSLDVNSFSPRPYSAPSPASSVGGLDIERPRSRASSISSVHGPMPSLTVGPMGDAFDKLGFDPVENDLNWRNNQLNGQGVAKAQSPPSLMIPSDGPTSTSTLQIPSFGQHGATLGAGLNTGGLGGLSAPGINILPATPVSGGAGAAHVPFDTVLKNLNERRQQQPSVAEENNLGSMMPSHGAYRDESHSSYFCIAIFQYLTYIERAVPAGGGASAAHIHHALPL</sequence>
<reference evidence="2 3" key="1">
    <citation type="journal article" date="2011" name="PLoS Pathog.">
        <title>Endophytic Life Strategies Decoded by Genome and Transcriptome Analyses of the Mutualistic Root Symbiont Piriformospora indica.</title>
        <authorList>
            <person name="Zuccaro A."/>
            <person name="Lahrmann U."/>
            <person name="Guldener U."/>
            <person name="Langen G."/>
            <person name="Pfiffi S."/>
            <person name="Biedenkopf D."/>
            <person name="Wong P."/>
            <person name="Samans B."/>
            <person name="Grimm C."/>
            <person name="Basiewicz M."/>
            <person name="Murat C."/>
            <person name="Martin F."/>
            <person name="Kogel K.H."/>
        </authorList>
    </citation>
    <scope>NUCLEOTIDE SEQUENCE [LARGE SCALE GENOMIC DNA]</scope>
    <source>
        <strain evidence="2 3">DSM 11827</strain>
    </source>
</reference>
<keyword evidence="3" id="KW-1185">Reference proteome</keyword>
<proteinExistence type="predicted"/>
<accession>G4THZ6</accession>
<dbReference type="EMBL" id="CAFZ01000100">
    <property type="protein sequence ID" value="CCA70949.1"/>
    <property type="molecule type" value="Genomic_DNA"/>
</dbReference>
<feature type="region of interest" description="Disordered" evidence="1">
    <location>
        <begin position="280"/>
        <end position="308"/>
    </location>
</feature>
<evidence type="ECO:0000313" key="3">
    <source>
        <dbReference type="Proteomes" id="UP000007148"/>
    </source>
</evidence>
<dbReference type="AlphaFoldDB" id="G4THZ6"/>